<organism evidence="12 13">
    <name type="scientific">Halorubrum rubrum</name>
    <dbReference type="NCBI Taxonomy" id="1126240"/>
    <lineage>
        <taxon>Archaea</taxon>
        <taxon>Methanobacteriati</taxon>
        <taxon>Methanobacteriota</taxon>
        <taxon>Stenosarchaea group</taxon>
        <taxon>Halobacteria</taxon>
        <taxon>Halobacteriales</taxon>
        <taxon>Haloferacaceae</taxon>
        <taxon>Halorubrum</taxon>
    </lineage>
</organism>
<dbReference type="AlphaFoldDB" id="A0ABD5R2L5"/>
<dbReference type="PROSITE" id="PS00710">
    <property type="entry name" value="PGM_PMM"/>
    <property type="match status" value="1"/>
</dbReference>
<evidence type="ECO:0000256" key="3">
    <source>
        <dbReference type="ARBA" id="ARBA00022553"/>
    </source>
</evidence>
<reference evidence="12 13" key="1">
    <citation type="journal article" date="2019" name="Int. J. Syst. Evol. Microbiol.">
        <title>The Global Catalogue of Microorganisms (GCM) 10K type strain sequencing project: providing services to taxonomists for standard genome sequencing and annotation.</title>
        <authorList>
            <consortium name="The Broad Institute Genomics Platform"/>
            <consortium name="The Broad Institute Genome Sequencing Center for Infectious Disease"/>
            <person name="Wu L."/>
            <person name="Ma J."/>
        </authorList>
    </citation>
    <scope>NUCLEOTIDE SEQUENCE [LARGE SCALE GENOMIC DNA]</scope>
    <source>
        <strain evidence="12 13">CGMCC 1.12124</strain>
    </source>
</reference>
<dbReference type="InterPro" id="IPR005844">
    <property type="entry name" value="A-D-PHexomutase_a/b/a-I"/>
</dbReference>
<keyword evidence="6 12" id="KW-0413">Isomerase</keyword>
<dbReference type="EMBL" id="JBHSKY010000008">
    <property type="protein sequence ID" value="MFC5279143.1"/>
    <property type="molecule type" value="Genomic_DNA"/>
</dbReference>
<keyword evidence="13" id="KW-1185">Reference proteome</keyword>
<dbReference type="GO" id="GO:0046872">
    <property type="term" value="F:metal ion binding"/>
    <property type="evidence" value="ECO:0007669"/>
    <property type="project" value="UniProtKB-KW"/>
</dbReference>
<keyword evidence="3" id="KW-0597">Phosphoprotein</keyword>
<dbReference type="Proteomes" id="UP001596118">
    <property type="component" value="Unassembled WGS sequence"/>
</dbReference>
<proteinExistence type="inferred from homology"/>
<keyword evidence="5 7" id="KW-0460">Magnesium</keyword>
<dbReference type="Pfam" id="PF00408">
    <property type="entry name" value="PGM_PMM_IV"/>
    <property type="match status" value="1"/>
</dbReference>
<comment type="similarity">
    <text evidence="2 7">Belongs to the phosphohexose mutase family.</text>
</comment>
<dbReference type="Pfam" id="PF02880">
    <property type="entry name" value="PGM_PMM_III"/>
    <property type="match status" value="1"/>
</dbReference>
<dbReference type="InterPro" id="IPR005843">
    <property type="entry name" value="A-D-PHexomutase_C"/>
</dbReference>
<dbReference type="InterPro" id="IPR024086">
    <property type="entry name" value="GlmM_arc-type"/>
</dbReference>
<evidence type="ECO:0000256" key="7">
    <source>
        <dbReference type="RuleBase" id="RU004326"/>
    </source>
</evidence>
<feature type="domain" description="Alpha-D-phosphohexomutase alpha/beta/alpha" evidence="10">
    <location>
        <begin position="174"/>
        <end position="256"/>
    </location>
</feature>
<evidence type="ECO:0000313" key="12">
    <source>
        <dbReference type="EMBL" id="MFC5279143.1"/>
    </source>
</evidence>
<evidence type="ECO:0000259" key="9">
    <source>
        <dbReference type="Pfam" id="PF02878"/>
    </source>
</evidence>
<dbReference type="EC" id="5.4.2.10" evidence="12"/>
<sequence length="463" mass="47615">MFGTSGIRGPVGEAVTAAVALDVGRAVGTETDRVVVGRDARKTGETLRDALVAGLRETGADVVDVGRAATPTVARAIGTLDADAGVVLTASHNPAPDNGLKLWTPSGRAYPPARQDVIEERIREEAFDLADWEGQGGYERRTDATARHRDALVAAGERAAETNGDGAPASEPLAGLSVVVDVGNGMGGVTADALHELGADVETLNATPDGRFPARPSEPTAENCGTLAATVEAVDADLGIAHDGDADRMMAVTDAGEFVPGDLLLAVFGRAAAGEGDRVAAPVDTSLAAADALAAVGAELVYTRVGDVYVAERAAEAGVAFGGEPSGAWIFPEETLCPDGPLAAVRLAALAAETPLSERVAAMERYPIRRRSVETEHKTAAMALIAERVTDGFADVSTLDGVRVDAEEGWFLLRASGTEPLIRITAEAREADAADALLERASGIVDRALDEANGGDGPSERAE</sequence>
<dbReference type="GO" id="GO:0008966">
    <property type="term" value="F:phosphoglucosamine mutase activity"/>
    <property type="evidence" value="ECO:0007669"/>
    <property type="project" value="UniProtKB-EC"/>
</dbReference>
<dbReference type="InterPro" id="IPR005845">
    <property type="entry name" value="A-D-PHexomutase_a/b/a-II"/>
</dbReference>
<feature type="domain" description="Alpha-D-phosphohexomutase alpha/beta/alpha" evidence="11">
    <location>
        <begin position="261"/>
        <end position="366"/>
    </location>
</feature>
<dbReference type="PANTHER" id="PTHR43771">
    <property type="entry name" value="PHOSPHOMANNOMUTASE"/>
    <property type="match status" value="1"/>
</dbReference>
<accession>A0ABD5R2L5</accession>
<protein>
    <submittedName>
        <fullName evidence="12">Phosphoglucosamine mutase</fullName>
        <ecNumber evidence="12">5.4.2.10</ecNumber>
    </submittedName>
</protein>
<dbReference type="SUPFAM" id="SSF55957">
    <property type="entry name" value="Phosphoglucomutase, C-terminal domain"/>
    <property type="match status" value="1"/>
</dbReference>
<dbReference type="Gene3D" id="3.30.310.50">
    <property type="entry name" value="Alpha-D-phosphohexomutase, C-terminal domain"/>
    <property type="match status" value="1"/>
</dbReference>
<dbReference type="RefSeq" id="WP_256411531.1">
    <property type="nucleotide sequence ID" value="NZ_JANHDM010000005.1"/>
</dbReference>
<evidence type="ECO:0000256" key="1">
    <source>
        <dbReference type="ARBA" id="ARBA00001946"/>
    </source>
</evidence>
<evidence type="ECO:0000259" key="11">
    <source>
        <dbReference type="Pfam" id="PF02880"/>
    </source>
</evidence>
<evidence type="ECO:0000256" key="4">
    <source>
        <dbReference type="ARBA" id="ARBA00022723"/>
    </source>
</evidence>
<dbReference type="InterPro" id="IPR036900">
    <property type="entry name" value="A-D-PHexomutase_C_sf"/>
</dbReference>
<dbReference type="Pfam" id="PF02879">
    <property type="entry name" value="PGM_PMM_II"/>
    <property type="match status" value="1"/>
</dbReference>
<evidence type="ECO:0000256" key="5">
    <source>
        <dbReference type="ARBA" id="ARBA00022842"/>
    </source>
</evidence>
<comment type="cofactor">
    <cofactor evidence="1">
        <name>Mg(2+)</name>
        <dbReference type="ChEBI" id="CHEBI:18420"/>
    </cofactor>
</comment>
<dbReference type="Pfam" id="PF02878">
    <property type="entry name" value="PGM_PMM_I"/>
    <property type="match status" value="1"/>
</dbReference>
<dbReference type="InterPro" id="IPR005841">
    <property type="entry name" value="Alpha-D-phosphohexomutase_SF"/>
</dbReference>
<dbReference type="Gene3D" id="3.40.120.10">
    <property type="entry name" value="Alpha-D-Glucose-1,6-Bisphosphate, subunit A, domain 3"/>
    <property type="match status" value="3"/>
</dbReference>
<evidence type="ECO:0000313" key="13">
    <source>
        <dbReference type="Proteomes" id="UP001596118"/>
    </source>
</evidence>
<name>A0ABD5R2L5_9EURY</name>
<feature type="domain" description="Alpha-D-phosphohexomutase alpha/beta/alpha" evidence="9">
    <location>
        <begin position="2"/>
        <end position="127"/>
    </location>
</feature>
<keyword evidence="4 7" id="KW-0479">Metal-binding</keyword>
<evidence type="ECO:0000256" key="6">
    <source>
        <dbReference type="ARBA" id="ARBA00023235"/>
    </source>
</evidence>
<dbReference type="PANTHER" id="PTHR43771:SF1">
    <property type="entry name" value="PHOSPHOMANNOMUTASE"/>
    <property type="match status" value="1"/>
</dbReference>
<dbReference type="SUPFAM" id="SSF53738">
    <property type="entry name" value="Phosphoglucomutase, first 3 domains"/>
    <property type="match status" value="3"/>
</dbReference>
<dbReference type="InterPro" id="IPR005846">
    <property type="entry name" value="A-D-PHexomutase_a/b/a-III"/>
</dbReference>
<comment type="caution">
    <text evidence="12">The sequence shown here is derived from an EMBL/GenBank/DDBJ whole genome shotgun (WGS) entry which is preliminary data.</text>
</comment>
<feature type="domain" description="Alpha-D-phosphohexomutase C-terminal" evidence="8">
    <location>
        <begin position="380"/>
        <end position="440"/>
    </location>
</feature>
<gene>
    <name evidence="12" type="primary">glmM</name>
    <name evidence="12" type="ORF">ACFPM1_10305</name>
</gene>
<evidence type="ECO:0000259" key="8">
    <source>
        <dbReference type="Pfam" id="PF00408"/>
    </source>
</evidence>
<evidence type="ECO:0000256" key="2">
    <source>
        <dbReference type="ARBA" id="ARBA00010231"/>
    </source>
</evidence>
<dbReference type="PRINTS" id="PR00509">
    <property type="entry name" value="PGMPMM"/>
</dbReference>
<evidence type="ECO:0000259" key="10">
    <source>
        <dbReference type="Pfam" id="PF02879"/>
    </source>
</evidence>
<dbReference type="InterPro" id="IPR016066">
    <property type="entry name" value="A-D-PHexomutase_CS"/>
</dbReference>
<dbReference type="InterPro" id="IPR016055">
    <property type="entry name" value="A-D-PHexomutase_a/b/a-I/II/III"/>
</dbReference>
<dbReference type="NCBIfam" id="TIGR03990">
    <property type="entry name" value="Arch_GlmM"/>
    <property type="match status" value="1"/>
</dbReference>